<feature type="transmembrane region" description="Helical" evidence="7">
    <location>
        <begin position="119"/>
        <end position="138"/>
    </location>
</feature>
<feature type="transmembrane region" description="Helical" evidence="7">
    <location>
        <begin position="309"/>
        <end position="327"/>
    </location>
</feature>
<evidence type="ECO:0000256" key="2">
    <source>
        <dbReference type="ARBA" id="ARBA00009045"/>
    </source>
</evidence>
<keyword evidence="3 7" id="KW-0812">Transmembrane</keyword>
<dbReference type="Pfam" id="PF01694">
    <property type="entry name" value="Rhomboid"/>
    <property type="match status" value="2"/>
</dbReference>
<feature type="transmembrane region" description="Helical" evidence="7">
    <location>
        <begin position="193"/>
        <end position="215"/>
    </location>
</feature>
<evidence type="ECO:0000313" key="9">
    <source>
        <dbReference type="EMBL" id="KAF6137252.1"/>
    </source>
</evidence>
<protein>
    <recommendedName>
        <fullName evidence="8">Peptidase S54 rhomboid domain-containing protein</fullName>
    </recommendedName>
</protein>
<keyword evidence="4" id="KW-0378">Hydrolase</keyword>
<comment type="subcellular location">
    <subcellularLocation>
        <location evidence="1">Membrane</location>
        <topology evidence="1">Multi-pass membrane protein</topology>
    </subcellularLocation>
</comment>
<sequence>MLKLNHSLKLLSQILPTKSPTSLSHSHLYKTTPNHLFNSSQQTHSLSHAHFFNSSRPLRYHHRPVSGEVLRFFGSKCGVSRGVVLMRSQFQFQRQRFETVNEYNWWRRRWRSWIPTTENAVWGLISANAFVFVLWRYADPTFMRKNFMISLDNFKNGRLHTLITSAFSHIESRHLFSNMIGLYFFGNAIGRSFGPVFLLKLYLAGAVGGSVFYLVQHALMFSSSKVILGLFLDQAAKSFHVTLLIYQTLVEAELAITAPPDTPAPVLGVSLGSRMWYRDPSQTPGLGASGAVNAILLLHIFLYPTAIHYLNFFIPVPAMLLGAFFIGKDVMLVIEGNSHISGSAHLGGAVVAALAWARIKRGWI</sequence>
<name>A0A7J7L3V9_9MAGN</name>
<dbReference type="PANTHER" id="PTHR43731:SF14">
    <property type="entry name" value="PRESENILIN-ASSOCIATED RHOMBOID-LIKE PROTEIN, MITOCHONDRIAL"/>
    <property type="match status" value="1"/>
</dbReference>
<keyword evidence="5 7" id="KW-1133">Transmembrane helix</keyword>
<keyword evidence="6 7" id="KW-0472">Membrane</keyword>
<evidence type="ECO:0000256" key="4">
    <source>
        <dbReference type="ARBA" id="ARBA00022801"/>
    </source>
</evidence>
<dbReference type="GO" id="GO:0016020">
    <property type="term" value="C:membrane"/>
    <property type="evidence" value="ECO:0007669"/>
    <property type="project" value="UniProtKB-SubCell"/>
</dbReference>
<dbReference type="InterPro" id="IPR035952">
    <property type="entry name" value="Rhomboid-like_sf"/>
</dbReference>
<dbReference type="Gene3D" id="1.20.1540.10">
    <property type="entry name" value="Rhomboid-like"/>
    <property type="match status" value="2"/>
</dbReference>
<dbReference type="PANTHER" id="PTHR43731">
    <property type="entry name" value="RHOMBOID PROTEASE"/>
    <property type="match status" value="1"/>
</dbReference>
<feature type="transmembrane region" description="Helical" evidence="7">
    <location>
        <begin position="284"/>
        <end position="303"/>
    </location>
</feature>
<evidence type="ECO:0000313" key="10">
    <source>
        <dbReference type="Proteomes" id="UP000541444"/>
    </source>
</evidence>
<evidence type="ECO:0000259" key="8">
    <source>
        <dbReference type="Pfam" id="PF01694"/>
    </source>
</evidence>
<evidence type="ECO:0000256" key="7">
    <source>
        <dbReference type="SAM" id="Phobius"/>
    </source>
</evidence>
<evidence type="ECO:0000256" key="5">
    <source>
        <dbReference type="ARBA" id="ARBA00022989"/>
    </source>
</evidence>
<accession>A0A7J7L3V9</accession>
<comment type="caution">
    <text evidence="9">The sequence shown here is derived from an EMBL/GenBank/DDBJ whole genome shotgun (WGS) entry which is preliminary data.</text>
</comment>
<evidence type="ECO:0000256" key="1">
    <source>
        <dbReference type="ARBA" id="ARBA00004141"/>
    </source>
</evidence>
<dbReference type="AlphaFoldDB" id="A0A7J7L3V9"/>
<organism evidence="9 10">
    <name type="scientific">Kingdonia uniflora</name>
    <dbReference type="NCBI Taxonomy" id="39325"/>
    <lineage>
        <taxon>Eukaryota</taxon>
        <taxon>Viridiplantae</taxon>
        <taxon>Streptophyta</taxon>
        <taxon>Embryophyta</taxon>
        <taxon>Tracheophyta</taxon>
        <taxon>Spermatophyta</taxon>
        <taxon>Magnoliopsida</taxon>
        <taxon>Ranunculales</taxon>
        <taxon>Circaeasteraceae</taxon>
        <taxon>Kingdonia</taxon>
    </lineage>
</organism>
<dbReference type="EMBL" id="JACGCM010002659">
    <property type="protein sequence ID" value="KAF6137252.1"/>
    <property type="molecule type" value="Genomic_DNA"/>
</dbReference>
<dbReference type="InterPro" id="IPR050925">
    <property type="entry name" value="Rhomboid_protease_S54"/>
</dbReference>
<feature type="domain" description="Peptidase S54 rhomboid" evidence="8">
    <location>
        <begin position="277"/>
        <end position="356"/>
    </location>
</feature>
<dbReference type="Proteomes" id="UP000541444">
    <property type="component" value="Unassembled WGS sequence"/>
</dbReference>
<feature type="domain" description="Peptidase S54 rhomboid" evidence="8">
    <location>
        <begin position="157"/>
        <end position="240"/>
    </location>
</feature>
<keyword evidence="10" id="KW-1185">Reference proteome</keyword>
<dbReference type="OrthoDB" id="418595at2759"/>
<dbReference type="InterPro" id="IPR022764">
    <property type="entry name" value="Peptidase_S54_rhomboid_dom"/>
</dbReference>
<proteinExistence type="inferred from homology"/>
<evidence type="ECO:0000256" key="3">
    <source>
        <dbReference type="ARBA" id="ARBA00022692"/>
    </source>
</evidence>
<comment type="similarity">
    <text evidence="2">Belongs to the peptidase S54 family.</text>
</comment>
<evidence type="ECO:0000256" key="6">
    <source>
        <dbReference type="ARBA" id="ARBA00023136"/>
    </source>
</evidence>
<reference evidence="9 10" key="1">
    <citation type="journal article" date="2020" name="IScience">
        <title>Genome Sequencing of the Endangered Kingdonia uniflora (Circaeasteraceae, Ranunculales) Reveals Potential Mechanisms of Evolutionary Specialization.</title>
        <authorList>
            <person name="Sun Y."/>
            <person name="Deng T."/>
            <person name="Zhang A."/>
            <person name="Moore M.J."/>
            <person name="Landis J.B."/>
            <person name="Lin N."/>
            <person name="Zhang H."/>
            <person name="Zhang X."/>
            <person name="Huang J."/>
            <person name="Zhang X."/>
            <person name="Sun H."/>
            <person name="Wang H."/>
        </authorList>
    </citation>
    <scope>NUCLEOTIDE SEQUENCE [LARGE SCALE GENOMIC DNA]</scope>
    <source>
        <strain evidence="9">TB1705</strain>
        <tissue evidence="9">Leaf</tissue>
    </source>
</reference>
<gene>
    <name evidence="9" type="ORF">GIB67_036289</name>
</gene>
<dbReference type="GO" id="GO:0004252">
    <property type="term" value="F:serine-type endopeptidase activity"/>
    <property type="evidence" value="ECO:0007669"/>
    <property type="project" value="InterPro"/>
</dbReference>
<dbReference type="SUPFAM" id="SSF144091">
    <property type="entry name" value="Rhomboid-like"/>
    <property type="match status" value="1"/>
</dbReference>